<proteinExistence type="predicted"/>
<name>A0A7C8NSG5_ORBOL</name>
<gene>
    <name evidence="1" type="ORF">EYR41_008859</name>
</gene>
<organism evidence="1 2">
    <name type="scientific">Orbilia oligospora</name>
    <name type="common">Nematode-trapping fungus</name>
    <name type="synonym">Arthrobotrys oligospora</name>
    <dbReference type="NCBI Taxonomy" id="2813651"/>
    <lineage>
        <taxon>Eukaryota</taxon>
        <taxon>Fungi</taxon>
        <taxon>Dikarya</taxon>
        <taxon>Ascomycota</taxon>
        <taxon>Pezizomycotina</taxon>
        <taxon>Orbiliomycetes</taxon>
        <taxon>Orbiliales</taxon>
        <taxon>Orbiliaceae</taxon>
        <taxon>Orbilia</taxon>
    </lineage>
</organism>
<comment type="caution">
    <text evidence="1">The sequence shown here is derived from an EMBL/GenBank/DDBJ whole genome shotgun (WGS) entry which is preliminary data.</text>
</comment>
<dbReference type="AlphaFoldDB" id="A0A7C8NSG5"/>
<protein>
    <submittedName>
        <fullName evidence="1">Uncharacterized protein</fullName>
    </submittedName>
</protein>
<dbReference type="Proteomes" id="UP000297595">
    <property type="component" value="Unassembled WGS sequence"/>
</dbReference>
<dbReference type="EMBL" id="SOZJ01000006">
    <property type="protein sequence ID" value="TGJ64849.1"/>
    <property type="molecule type" value="Genomic_DNA"/>
</dbReference>
<accession>A0A7C8NSG5</accession>
<reference evidence="1 2" key="1">
    <citation type="submission" date="2019-03" db="EMBL/GenBank/DDBJ databases">
        <title>Nematode-trapping fungi genome.</title>
        <authorList>
            <person name="Vidal-Diez De Ulzurrun G."/>
        </authorList>
    </citation>
    <scope>NUCLEOTIDE SEQUENCE [LARGE SCALE GENOMIC DNA]</scope>
    <source>
        <strain evidence="1 2">TWF154</strain>
    </source>
</reference>
<evidence type="ECO:0000313" key="2">
    <source>
        <dbReference type="Proteomes" id="UP000297595"/>
    </source>
</evidence>
<evidence type="ECO:0000313" key="1">
    <source>
        <dbReference type="EMBL" id="TGJ64849.1"/>
    </source>
</evidence>
<sequence length="114" mass="12780">MTTEQQLASDYSIEYLQTGNTISQRPRLATECALILESAVIEILSEGENPHLPSEGGRQLANLYIFLDRPATGLRALYPKISFLELNRFIIDCSNQILLSTYRSIPPTPTIPKK</sequence>